<evidence type="ECO:0000256" key="3">
    <source>
        <dbReference type="PROSITE-ProRule" id="PRU00192"/>
    </source>
</evidence>
<feature type="compositionally biased region" description="Pro residues" evidence="4">
    <location>
        <begin position="637"/>
        <end position="647"/>
    </location>
</feature>
<dbReference type="SUPFAM" id="SSF50044">
    <property type="entry name" value="SH3-domain"/>
    <property type="match status" value="1"/>
</dbReference>
<feature type="compositionally biased region" description="Basic and acidic residues" evidence="4">
    <location>
        <begin position="761"/>
        <end position="812"/>
    </location>
</feature>
<dbReference type="PANTHER" id="PTHR16830:SF20">
    <property type="entry name" value="SI:CH211-188C16.1-RELATED"/>
    <property type="match status" value="1"/>
</dbReference>
<evidence type="ECO:0000259" key="5">
    <source>
        <dbReference type="PROSITE" id="PS50002"/>
    </source>
</evidence>
<feature type="compositionally biased region" description="Polar residues" evidence="4">
    <location>
        <begin position="911"/>
        <end position="927"/>
    </location>
</feature>
<feature type="compositionally biased region" description="Polar residues" evidence="4">
    <location>
        <begin position="715"/>
        <end position="726"/>
    </location>
</feature>
<feature type="compositionally biased region" description="Basic and acidic residues" evidence="4">
    <location>
        <begin position="101"/>
        <end position="110"/>
    </location>
</feature>
<dbReference type="OrthoDB" id="5986624at2759"/>
<dbReference type="FunFam" id="2.30.30.40:FF:000307">
    <property type="entry name" value="Predicted protein"/>
    <property type="match status" value="1"/>
</dbReference>
<feature type="compositionally biased region" description="Acidic residues" evidence="4">
    <location>
        <begin position="928"/>
        <end position="942"/>
    </location>
</feature>
<feature type="compositionally biased region" description="Pro residues" evidence="4">
    <location>
        <begin position="322"/>
        <end position="335"/>
    </location>
</feature>
<dbReference type="EMBL" id="JAFHDT010000015">
    <property type="protein sequence ID" value="KAI7799442.1"/>
    <property type="molecule type" value="Genomic_DNA"/>
</dbReference>
<protein>
    <submittedName>
        <fullName evidence="6">Titin</fullName>
    </submittedName>
</protein>
<feature type="region of interest" description="Disordered" evidence="4">
    <location>
        <begin position="570"/>
        <end position="648"/>
    </location>
</feature>
<dbReference type="GO" id="GO:0005886">
    <property type="term" value="C:plasma membrane"/>
    <property type="evidence" value="ECO:0007669"/>
    <property type="project" value="InterPro"/>
</dbReference>
<feature type="region of interest" description="Disordered" evidence="4">
    <location>
        <begin position="293"/>
        <end position="335"/>
    </location>
</feature>
<dbReference type="InterPro" id="IPR029294">
    <property type="entry name" value="hSH3"/>
</dbReference>
<dbReference type="InterPro" id="IPR043443">
    <property type="entry name" value="FYB1/2-like"/>
</dbReference>
<proteinExistence type="predicted"/>
<keyword evidence="7" id="KW-1185">Reference proteome</keyword>
<evidence type="ECO:0000313" key="6">
    <source>
        <dbReference type="EMBL" id="KAI7799442.1"/>
    </source>
</evidence>
<feature type="region of interest" description="Disordered" evidence="4">
    <location>
        <begin position="526"/>
        <end position="558"/>
    </location>
</feature>
<feature type="region of interest" description="Disordered" evidence="4">
    <location>
        <begin position="418"/>
        <end position="437"/>
    </location>
</feature>
<evidence type="ECO:0000256" key="4">
    <source>
        <dbReference type="SAM" id="MobiDB-lite"/>
    </source>
</evidence>
<name>A0A9W7WFG2_TRIRA</name>
<feature type="region of interest" description="Disordered" evidence="4">
    <location>
        <begin position="666"/>
        <end position="812"/>
    </location>
</feature>
<reference evidence="6" key="1">
    <citation type="submission" date="2021-02" db="EMBL/GenBank/DDBJ databases">
        <title>Comparative genomics reveals that relaxation of natural selection precedes convergent phenotypic evolution of cavefish.</title>
        <authorList>
            <person name="Peng Z."/>
        </authorList>
    </citation>
    <scope>NUCLEOTIDE SEQUENCE</scope>
    <source>
        <tissue evidence="6">Muscle</tissue>
    </source>
</reference>
<dbReference type="PROSITE" id="PS50002">
    <property type="entry name" value="SH3"/>
    <property type="match status" value="1"/>
</dbReference>
<gene>
    <name evidence="6" type="ORF">IRJ41_003193</name>
</gene>
<feature type="region of interest" description="Disordered" evidence="4">
    <location>
        <begin position="898"/>
        <end position="954"/>
    </location>
</feature>
<dbReference type="GO" id="GO:0007229">
    <property type="term" value="P:integrin-mediated signaling pathway"/>
    <property type="evidence" value="ECO:0007669"/>
    <property type="project" value="InterPro"/>
</dbReference>
<feature type="compositionally biased region" description="Pro residues" evidence="4">
    <location>
        <begin position="571"/>
        <end position="584"/>
    </location>
</feature>
<accession>A0A9W7WFG2</accession>
<feature type="region of interest" description="Disordered" evidence="4">
    <location>
        <begin position="23"/>
        <end position="42"/>
    </location>
</feature>
<dbReference type="GO" id="GO:0072659">
    <property type="term" value="P:protein localization to plasma membrane"/>
    <property type="evidence" value="ECO:0007669"/>
    <property type="project" value="TreeGrafter"/>
</dbReference>
<organism evidence="6 7">
    <name type="scientific">Triplophysa rosa</name>
    <name type="common">Cave loach</name>
    <dbReference type="NCBI Taxonomy" id="992332"/>
    <lineage>
        <taxon>Eukaryota</taxon>
        <taxon>Metazoa</taxon>
        <taxon>Chordata</taxon>
        <taxon>Craniata</taxon>
        <taxon>Vertebrata</taxon>
        <taxon>Euteleostomi</taxon>
        <taxon>Actinopterygii</taxon>
        <taxon>Neopterygii</taxon>
        <taxon>Teleostei</taxon>
        <taxon>Ostariophysi</taxon>
        <taxon>Cypriniformes</taxon>
        <taxon>Nemacheilidae</taxon>
        <taxon>Triplophysa</taxon>
    </lineage>
</organism>
<sequence>MEQNESIDFKSLKARFQGENNLKIPTKPVIPEKPKSVPPLPAKVSNPLISSIHSAVKKGTLHAPRVVFRDDKNLNHQLSPTWGSKGNEQQPASNSELLDNNQKREGDIPKRPIKYRNLPLVLPVPPIKAKTPEPETSPLTPVSVSPAIVSTPKKFVFNPTKTGNDVVNLTSSAERSPLTPQSVSPARVSTPKTFIFNTTNAGTDTVENPKPALRTFDYSPQSRPAPANPSITATAPSENVPIVPKALMPPQTSAGECPVPSISVSSIPAPHIPTSPSLQPKIPEQAIPKPAIRSQAVRKPADTLTETPPKPNINLLSLSEVFPPPQESPPPDFTDIPPPIFPDEDFPDEVFSDQAIPRFPASISPTISRTSSPAPPTRSTISPELLLKPYTSRQGSVATPSPPPTVLLDSAKSLMDKTEVNKENQTSPKSPLSFLARAEEMSPVKRTAPLDNRVFNLLERAKKMSTMSQLASTPENTSPYKMDAPTVALSDALTPDMAQPDLRPTEKALPQIPTAMPEEASTMPDIFEFPPVDYADHAHVPPESHLPETPQVNGFDHRQLSPGFVTVVKPVNPPTPPIRKPLPATPVGETPPEKPKPPSEHLQIPTTPTQHLEAYDEQPYDNSFDESFEDTEEFKTPPLPNFRPIPPVVSGFGRPTSVHEKAFLEKWDPNHQAAGEMLPNTDYRDNGEVDFGSVNSSSPQPGTHASLLQDHVRSSPVSQGFLSPSGDNVYEDLSVDKKAKNKKQKGPPKNPYADAATAVEETPKKGLFSRKDSAKVAHEKELKKEKQREKEKEREKERERKEQKEKEKKENEIKKKFKITGQEEPIYNVKVMEDCKGRKNDLPVKVGETVSIIRTTSCPKGKWLAKDSSNRYGYVPVESMDLNIAGIKELGKMTTVTNRPIGNGLRDAEHTSTGSRTSDHNAMNNESFSDDSEEWTCDDDDPTFSSPSEAAHIGLNQTPATPMRVSEQGPVQQTQTDGNYTNAHAKHEALQKLSTFFTQPNTPSQPPPINKAPILEMPKADYTGHLNQEEEDLDIPYFKVLPPPDLYADIIAGDSVPIYSKPIKTSTK</sequence>
<dbReference type="Proteomes" id="UP001059041">
    <property type="component" value="Linkage Group LG15"/>
</dbReference>
<feature type="domain" description="SH3" evidence="5">
    <location>
        <begin position="824"/>
        <end position="885"/>
    </location>
</feature>
<feature type="compositionally biased region" description="Acidic residues" evidence="4">
    <location>
        <begin position="615"/>
        <end position="632"/>
    </location>
</feature>
<evidence type="ECO:0000313" key="7">
    <source>
        <dbReference type="Proteomes" id="UP001059041"/>
    </source>
</evidence>
<dbReference type="Gene3D" id="2.30.30.40">
    <property type="entry name" value="SH3 Domains"/>
    <property type="match status" value="1"/>
</dbReference>
<evidence type="ECO:0000256" key="2">
    <source>
        <dbReference type="ARBA" id="ARBA00022553"/>
    </source>
</evidence>
<feature type="region of interest" description="Disordered" evidence="4">
    <location>
        <begin position="362"/>
        <end position="384"/>
    </location>
</feature>
<dbReference type="AlphaFoldDB" id="A0A9W7WFG2"/>
<feature type="compositionally biased region" description="Basic and acidic residues" evidence="4">
    <location>
        <begin position="534"/>
        <end position="546"/>
    </location>
</feature>
<feature type="compositionally biased region" description="Low complexity" evidence="4">
    <location>
        <begin position="362"/>
        <end position="383"/>
    </location>
</feature>
<dbReference type="Pfam" id="PF14603">
    <property type="entry name" value="hSH3"/>
    <property type="match status" value="1"/>
</dbReference>
<feature type="region of interest" description="Disordered" evidence="4">
    <location>
        <begin position="66"/>
        <end position="112"/>
    </location>
</feature>
<dbReference type="GO" id="GO:0050852">
    <property type="term" value="P:T cell receptor signaling pathway"/>
    <property type="evidence" value="ECO:0007669"/>
    <property type="project" value="TreeGrafter"/>
</dbReference>
<evidence type="ECO:0000256" key="1">
    <source>
        <dbReference type="ARBA" id="ARBA00022443"/>
    </source>
</evidence>
<dbReference type="PANTHER" id="PTHR16830">
    <property type="entry name" value="SH2 CONTAINING ADAPTOR PRAM-1 RELATED"/>
    <property type="match status" value="1"/>
</dbReference>
<comment type="caution">
    <text evidence="6">The sequence shown here is derived from an EMBL/GenBank/DDBJ whole genome shotgun (WGS) entry which is preliminary data.</text>
</comment>
<dbReference type="InterPro" id="IPR001452">
    <property type="entry name" value="SH3_domain"/>
</dbReference>
<feature type="compositionally biased region" description="Polar residues" evidence="4">
    <location>
        <begin position="693"/>
        <end position="703"/>
    </location>
</feature>
<feature type="compositionally biased region" description="Polar residues" evidence="4">
    <location>
        <begin position="75"/>
        <end position="100"/>
    </location>
</feature>
<keyword evidence="1 3" id="KW-0728">SH3 domain</keyword>
<dbReference type="InterPro" id="IPR036028">
    <property type="entry name" value="SH3-like_dom_sf"/>
</dbReference>
<keyword evidence="2" id="KW-0597">Phosphoprotein</keyword>